<organism evidence="9 10">
    <name type="scientific">Folsomia candida</name>
    <name type="common">Springtail</name>
    <dbReference type="NCBI Taxonomy" id="158441"/>
    <lineage>
        <taxon>Eukaryota</taxon>
        <taxon>Metazoa</taxon>
        <taxon>Ecdysozoa</taxon>
        <taxon>Arthropoda</taxon>
        <taxon>Hexapoda</taxon>
        <taxon>Collembola</taxon>
        <taxon>Entomobryomorpha</taxon>
        <taxon>Isotomoidea</taxon>
        <taxon>Isotomidae</taxon>
        <taxon>Proisotominae</taxon>
        <taxon>Folsomia</taxon>
    </lineage>
</organism>
<dbReference type="PANTHER" id="PTHR42643">
    <property type="entry name" value="IONOTROPIC RECEPTOR 20A-RELATED"/>
    <property type="match status" value="1"/>
</dbReference>
<dbReference type="EMBL" id="LNIX01000005">
    <property type="protein sequence ID" value="OXA53984.1"/>
    <property type="molecule type" value="Genomic_DNA"/>
</dbReference>
<keyword evidence="7" id="KW-0325">Glycoprotein</keyword>
<dbReference type="Gene3D" id="1.10.287.70">
    <property type="match status" value="1"/>
</dbReference>
<feature type="transmembrane region" description="Helical" evidence="8">
    <location>
        <begin position="186"/>
        <end position="204"/>
    </location>
</feature>
<dbReference type="GO" id="GO:0005886">
    <property type="term" value="C:plasma membrane"/>
    <property type="evidence" value="ECO:0007669"/>
    <property type="project" value="UniProtKB-SubCell"/>
</dbReference>
<evidence type="ECO:0000256" key="1">
    <source>
        <dbReference type="ARBA" id="ARBA00004651"/>
    </source>
</evidence>
<keyword evidence="6" id="KW-0675">Receptor</keyword>
<evidence type="ECO:0000256" key="8">
    <source>
        <dbReference type="SAM" id="Phobius"/>
    </source>
</evidence>
<name>A0A226EA17_FOLCA</name>
<evidence type="ECO:0000256" key="3">
    <source>
        <dbReference type="ARBA" id="ARBA00022692"/>
    </source>
</evidence>
<keyword evidence="2" id="KW-1003">Cell membrane</keyword>
<evidence type="ECO:0000256" key="5">
    <source>
        <dbReference type="ARBA" id="ARBA00023136"/>
    </source>
</evidence>
<keyword evidence="3 8" id="KW-0812">Transmembrane</keyword>
<accession>A0A226EA17</accession>
<gene>
    <name evidence="9" type="ORF">Fcan01_11351</name>
</gene>
<dbReference type="InterPro" id="IPR052192">
    <property type="entry name" value="Insect_Ionotropic_Sensory_Rcpt"/>
</dbReference>
<dbReference type="AlphaFoldDB" id="A0A226EA17"/>
<feature type="transmembrane region" description="Helical" evidence="8">
    <location>
        <begin position="438"/>
        <end position="461"/>
    </location>
</feature>
<evidence type="ECO:0000256" key="2">
    <source>
        <dbReference type="ARBA" id="ARBA00022475"/>
    </source>
</evidence>
<protein>
    <recommendedName>
        <fullName evidence="11">Ionotropic glutamate receptor C-terminal domain-containing protein</fullName>
    </recommendedName>
</protein>
<keyword evidence="5 8" id="KW-0472">Membrane</keyword>
<proteinExistence type="predicted"/>
<evidence type="ECO:0000313" key="10">
    <source>
        <dbReference type="Proteomes" id="UP000198287"/>
    </source>
</evidence>
<evidence type="ECO:0000256" key="6">
    <source>
        <dbReference type="ARBA" id="ARBA00023170"/>
    </source>
</evidence>
<evidence type="ECO:0000313" key="9">
    <source>
        <dbReference type="EMBL" id="OXA53984.1"/>
    </source>
</evidence>
<dbReference type="Proteomes" id="UP000198287">
    <property type="component" value="Unassembled WGS sequence"/>
</dbReference>
<comment type="subcellular location">
    <subcellularLocation>
        <location evidence="1">Cell membrane</location>
        <topology evidence="1">Multi-pass membrane protein</topology>
    </subcellularLocation>
</comment>
<reference evidence="9 10" key="1">
    <citation type="submission" date="2015-12" db="EMBL/GenBank/DDBJ databases">
        <title>The genome of Folsomia candida.</title>
        <authorList>
            <person name="Faddeeva A."/>
            <person name="Derks M.F."/>
            <person name="Anvar Y."/>
            <person name="Smit S."/>
            <person name="Van Straalen N."/>
            <person name="Roelofs D."/>
        </authorList>
    </citation>
    <scope>NUCLEOTIDE SEQUENCE [LARGE SCALE GENOMIC DNA]</scope>
    <source>
        <strain evidence="9 10">VU population</strain>
        <tissue evidence="9">Whole body</tissue>
    </source>
</reference>
<evidence type="ECO:0008006" key="11">
    <source>
        <dbReference type="Google" id="ProtNLM"/>
    </source>
</evidence>
<keyword evidence="10" id="KW-1185">Reference proteome</keyword>
<dbReference type="PANTHER" id="PTHR42643:SF24">
    <property type="entry name" value="IONOTROPIC RECEPTOR 60A"/>
    <property type="match status" value="1"/>
</dbReference>
<sequence length="467" mass="52772">MWEQLNTQNLRNAIVSQTRKIIGLDVPPKCVPNQSSWKNNFSLEVYRADVASDGTFSRHVIIASTPIYDTLADRRFNELNIIQRSLTKMVWYNYAINYIPFIFVVLVPKREVSFETLVMPFDTWTWRLNAAMIIGVVAALTGFNSGRGDGYFKILFTLWNQLFRTISTILGQSDMSLGKFSKNGRVLIFAGFWYSTIFLLGNFYQGALYSCLTSIGVPNVPKELPDVLNQTNFDVVTMSQVTTNFESFNNISTLQSTLSAAIIPDLLRATNSPSTTNFLETLDQRTKFLTGNIFEIGSNISRNVGVNSGNGTSVFPKLPLIILDRAYQLNTLTESLSISADPIVLRNHAMTPFVSLVPWHGRRNFLYPMFSEELGRLVQSGIYDQWRKYKNADMQRYSAKFALTRKDFMTFSARKMSKSDKEINFAEANSVSFKPMKYAFALCVSLLVIAMISIVVECVIAKMTCLG</sequence>
<evidence type="ECO:0000256" key="4">
    <source>
        <dbReference type="ARBA" id="ARBA00022989"/>
    </source>
</evidence>
<comment type="caution">
    <text evidence="9">The sequence shown here is derived from an EMBL/GenBank/DDBJ whole genome shotgun (WGS) entry which is preliminary data.</text>
</comment>
<feature type="transmembrane region" description="Helical" evidence="8">
    <location>
        <begin position="90"/>
        <end position="108"/>
    </location>
</feature>
<keyword evidence="4 8" id="KW-1133">Transmembrane helix</keyword>
<evidence type="ECO:0000256" key="7">
    <source>
        <dbReference type="ARBA" id="ARBA00023180"/>
    </source>
</evidence>
<feature type="transmembrane region" description="Helical" evidence="8">
    <location>
        <begin position="128"/>
        <end position="146"/>
    </location>
</feature>